<name>A0A484L3X1_9ASTE</name>
<dbReference type="Proteomes" id="UP000595140">
    <property type="component" value="Unassembled WGS sequence"/>
</dbReference>
<organism evidence="3 4">
    <name type="scientific">Cuscuta campestris</name>
    <dbReference type="NCBI Taxonomy" id="132261"/>
    <lineage>
        <taxon>Eukaryota</taxon>
        <taxon>Viridiplantae</taxon>
        <taxon>Streptophyta</taxon>
        <taxon>Embryophyta</taxon>
        <taxon>Tracheophyta</taxon>
        <taxon>Spermatophyta</taxon>
        <taxon>Magnoliopsida</taxon>
        <taxon>eudicotyledons</taxon>
        <taxon>Gunneridae</taxon>
        <taxon>Pentapetalae</taxon>
        <taxon>asterids</taxon>
        <taxon>lamiids</taxon>
        <taxon>Solanales</taxon>
        <taxon>Convolvulaceae</taxon>
        <taxon>Cuscuteae</taxon>
        <taxon>Cuscuta</taxon>
        <taxon>Cuscuta subgen. Grammica</taxon>
        <taxon>Cuscuta sect. Cleistogrammica</taxon>
    </lineage>
</organism>
<feature type="domain" description="MULE transposase" evidence="2">
    <location>
        <begin position="293"/>
        <end position="389"/>
    </location>
</feature>
<sequence>MVNSPDINRGFMLVHDLSQSTTKQHGGIFCEKHHVNTMQLKYSSWCLKMLRRKLRWKRMVPFFQQPMDQPSSSDYAQHLDSDPDDAEYVAPLEEDEGSSEEEEDISSDEGDEGDNEVAMPHLEEVQRRYTHRSLQPTFHVPIIEVAAENAGTSVWTIKQYQGYHQCRPDYTRAKDDKLLTSELISTLIGLKIQEDADYKVKLIIRDIYELFHISVSYKKAWCARLLAIQRLYGSWEGLYNKLAPLLSAIMGSNHGTVVDLQTMATDSPTSFQFKYVLWSFRASIDGFHYCLPVISVDGTHLYGKYKGCLLLAMATTGNGEIFPLAFSIADAEDGPSWKWFLTNVMRHVVPPHRRVCIISDRHSGIEHAFENVPELGGGRVTRRYCLRHLHINFWNKFRSKKLRTLMYKDGKAPNRSEFDQLLLQIASKNQDAYNWLNAIPEHKWALSHDEGGSRYGVMTTNSSESFNHVLKGCRCLPVYASVMFTYDKLVKLFAERRTSGMSQESTHGQYVPEPEHVCVHTVNTEGSSFTPPGDGGQQQNQPEPAGQPPAVPPPVVPPPVMPPLAIPPVAYEQMFPAMMAHYMQHMAQLMPMFQPPPPPQPQPRIVTFKTLKDNGCLDRSGCPLSVQGKQFPADLIELPHKEFDIILGMDWLTEHRAVVDCSCRTVRLRAEDGSDVSLSGEVFPKTPEFISSLSARRLIRKKCEMFLCHVIRQMNLEPIPEGIEEMYDGVAVSLIC</sequence>
<evidence type="ECO:0000256" key="1">
    <source>
        <dbReference type="SAM" id="MobiDB-lite"/>
    </source>
</evidence>
<gene>
    <name evidence="3" type="ORF">CCAM_LOCUS12690</name>
</gene>
<dbReference type="Pfam" id="PF08284">
    <property type="entry name" value="RVP_2"/>
    <property type="match status" value="1"/>
</dbReference>
<evidence type="ECO:0000259" key="2">
    <source>
        <dbReference type="Pfam" id="PF10551"/>
    </source>
</evidence>
<protein>
    <recommendedName>
        <fullName evidence="2">MULE transposase domain-containing protein</fullName>
    </recommendedName>
</protein>
<feature type="compositionally biased region" description="Pro residues" evidence="1">
    <location>
        <begin position="545"/>
        <end position="556"/>
    </location>
</feature>
<dbReference type="CDD" id="cd00303">
    <property type="entry name" value="retropepsin_like"/>
    <property type="match status" value="1"/>
</dbReference>
<dbReference type="Gene3D" id="2.40.70.10">
    <property type="entry name" value="Acid Proteases"/>
    <property type="match status" value="1"/>
</dbReference>
<dbReference type="OrthoDB" id="437338at2759"/>
<feature type="region of interest" description="Disordered" evidence="1">
    <location>
        <begin position="523"/>
        <end position="556"/>
    </location>
</feature>
<feature type="region of interest" description="Disordered" evidence="1">
    <location>
        <begin position="91"/>
        <end position="115"/>
    </location>
</feature>
<dbReference type="AlphaFoldDB" id="A0A484L3X1"/>
<dbReference type="EMBL" id="OOIL02000967">
    <property type="protein sequence ID" value="VFQ70914.1"/>
    <property type="molecule type" value="Genomic_DNA"/>
</dbReference>
<reference evidence="3 4" key="1">
    <citation type="submission" date="2018-04" db="EMBL/GenBank/DDBJ databases">
        <authorList>
            <person name="Vogel A."/>
        </authorList>
    </citation>
    <scope>NUCLEOTIDE SEQUENCE [LARGE SCALE GENOMIC DNA]</scope>
</reference>
<dbReference type="InterPro" id="IPR018289">
    <property type="entry name" value="MULE_transposase_dom"/>
</dbReference>
<accession>A0A484L3X1</accession>
<evidence type="ECO:0000313" key="3">
    <source>
        <dbReference type="EMBL" id="VFQ70914.1"/>
    </source>
</evidence>
<dbReference type="InterPro" id="IPR021109">
    <property type="entry name" value="Peptidase_aspartic_dom_sf"/>
</dbReference>
<evidence type="ECO:0000313" key="4">
    <source>
        <dbReference type="Proteomes" id="UP000595140"/>
    </source>
</evidence>
<dbReference type="PANTHER" id="PTHR31973:SF195">
    <property type="entry name" value="MUDR FAMILY TRANSPOSASE"/>
    <property type="match status" value="1"/>
</dbReference>
<dbReference type="PANTHER" id="PTHR31973">
    <property type="entry name" value="POLYPROTEIN, PUTATIVE-RELATED"/>
    <property type="match status" value="1"/>
</dbReference>
<dbReference type="Pfam" id="PF10551">
    <property type="entry name" value="MULE"/>
    <property type="match status" value="1"/>
</dbReference>
<keyword evidence="4" id="KW-1185">Reference proteome</keyword>
<proteinExistence type="predicted"/>